<keyword evidence="1" id="KW-0472">Membrane</keyword>
<reference evidence="2 3" key="1">
    <citation type="submission" date="2020-02" db="EMBL/GenBank/DDBJ databases">
        <title>Whole-genome analyses of novel actinobacteria.</title>
        <authorList>
            <person name="Sahin N."/>
            <person name="Tokatli A."/>
        </authorList>
    </citation>
    <scope>NUCLEOTIDE SEQUENCE [LARGE SCALE GENOMIC DNA]</scope>
    <source>
        <strain evidence="2 3">YC504</strain>
    </source>
</reference>
<comment type="caution">
    <text evidence="2">The sequence shown here is derived from an EMBL/GenBank/DDBJ whole genome shotgun (WGS) entry which is preliminary data.</text>
</comment>
<dbReference type="EMBL" id="JAAKZW010000016">
    <property type="protein sequence ID" value="NGO75581.1"/>
    <property type="molecule type" value="Genomic_DNA"/>
</dbReference>
<protein>
    <submittedName>
        <fullName evidence="2">Uncharacterized protein</fullName>
    </submittedName>
</protein>
<proteinExistence type="predicted"/>
<accession>A0A6G4XG12</accession>
<dbReference type="RefSeq" id="WP_165331093.1">
    <property type="nucleotide sequence ID" value="NZ_JAAKZW010000016.1"/>
</dbReference>
<evidence type="ECO:0000313" key="2">
    <source>
        <dbReference type="EMBL" id="NGO75581.1"/>
    </source>
</evidence>
<name>A0A6G4XG12_9ACTN</name>
<gene>
    <name evidence="2" type="ORF">G6045_07790</name>
</gene>
<sequence length="55" mass="5995">MDINVWVLMLIANIVVSATAAVAMVFLVVKDTASSDRAKLLRAVAEVIRAIRGRR</sequence>
<feature type="transmembrane region" description="Helical" evidence="1">
    <location>
        <begin position="6"/>
        <end position="29"/>
    </location>
</feature>
<dbReference type="AlphaFoldDB" id="A0A6G4XG12"/>
<keyword evidence="3" id="KW-1185">Reference proteome</keyword>
<dbReference type="Proteomes" id="UP000481109">
    <property type="component" value="Unassembled WGS sequence"/>
</dbReference>
<evidence type="ECO:0000256" key="1">
    <source>
        <dbReference type="SAM" id="Phobius"/>
    </source>
</evidence>
<evidence type="ECO:0000313" key="3">
    <source>
        <dbReference type="Proteomes" id="UP000481109"/>
    </source>
</evidence>
<organism evidence="2 3">
    <name type="scientific">Streptomyces mesophilus</name>
    <dbReference type="NCBI Taxonomy" id="1775132"/>
    <lineage>
        <taxon>Bacteria</taxon>
        <taxon>Bacillati</taxon>
        <taxon>Actinomycetota</taxon>
        <taxon>Actinomycetes</taxon>
        <taxon>Kitasatosporales</taxon>
        <taxon>Streptomycetaceae</taxon>
        <taxon>Streptomyces</taxon>
    </lineage>
</organism>
<keyword evidence="1" id="KW-0812">Transmembrane</keyword>
<keyword evidence="1" id="KW-1133">Transmembrane helix</keyword>